<evidence type="ECO:0000256" key="1">
    <source>
        <dbReference type="SAM" id="MobiDB-lite"/>
    </source>
</evidence>
<feature type="region of interest" description="Disordered" evidence="1">
    <location>
        <begin position="113"/>
        <end position="134"/>
    </location>
</feature>
<proteinExistence type="predicted"/>
<organism evidence="2 3">
    <name type="scientific">Pomacea canaliculata</name>
    <name type="common">Golden apple snail</name>
    <dbReference type="NCBI Taxonomy" id="400727"/>
    <lineage>
        <taxon>Eukaryota</taxon>
        <taxon>Metazoa</taxon>
        <taxon>Spiralia</taxon>
        <taxon>Lophotrochozoa</taxon>
        <taxon>Mollusca</taxon>
        <taxon>Gastropoda</taxon>
        <taxon>Caenogastropoda</taxon>
        <taxon>Architaenioglossa</taxon>
        <taxon>Ampullarioidea</taxon>
        <taxon>Ampullariidae</taxon>
        <taxon>Pomacea</taxon>
    </lineage>
</organism>
<accession>A0A2T7PBW5</accession>
<feature type="compositionally biased region" description="Polar residues" evidence="1">
    <location>
        <begin position="119"/>
        <end position="134"/>
    </location>
</feature>
<keyword evidence="3" id="KW-1185">Reference proteome</keyword>
<comment type="caution">
    <text evidence="2">The sequence shown here is derived from an EMBL/GenBank/DDBJ whole genome shotgun (WGS) entry which is preliminary data.</text>
</comment>
<evidence type="ECO:0000313" key="3">
    <source>
        <dbReference type="Proteomes" id="UP000245119"/>
    </source>
</evidence>
<dbReference type="AlphaFoldDB" id="A0A2T7PBW5"/>
<reference evidence="2 3" key="1">
    <citation type="submission" date="2018-04" db="EMBL/GenBank/DDBJ databases">
        <title>The genome of golden apple snail Pomacea canaliculata provides insight into stress tolerance and invasive adaptation.</title>
        <authorList>
            <person name="Liu C."/>
            <person name="Liu B."/>
            <person name="Ren Y."/>
            <person name="Zhang Y."/>
            <person name="Wang H."/>
            <person name="Li S."/>
            <person name="Jiang F."/>
            <person name="Yin L."/>
            <person name="Zhang G."/>
            <person name="Qian W."/>
            <person name="Fan W."/>
        </authorList>
    </citation>
    <scope>NUCLEOTIDE SEQUENCE [LARGE SCALE GENOMIC DNA]</scope>
    <source>
        <strain evidence="2">SZHN2017</strain>
        <tissue evidence="2">Muscle</tissue>
    </source>
</reference>
<evidence type="ECO:0000313" key="2">
    <source>
        <dbReference type="EMBL" id="PVD30906.1"/>
    </source>
</evidence>
<sequence length="554" mass="61039">MAHKGNYSEITKSCVGRFHMCNSDNSPDSSKSFSDKYELSKLKINPHHKEDPCYEEVIFQNRLPVVKDFPFGKCSGFIPGEHQPNLFGSADKDKLQGIVLENSNDRLSEMGSHLKHSVGESSASIGSTDTSTENQKTIVASPLTEFLMKNGAKRNNGQWDSNPCRPRRQSFSKIPVKTHTFSNSLKLSECGDVKILSRSIQKHSDILRKHDKCDEFIEPCQTSSSSSSLCIPGDTTDKGCSGGFSSFTPEHKPSSDVLHVVKGKCQTSPEFHRPVAHNIDNNLAGALGTVSVNSFQKEVTERTSFGGSTIFPCTGSIDSVQDKDLNDSLPTPVGATYLLAPVESDGLMKAVSMQAASTMQLELSSDATTVIVCQQPGIRRHFSTSKYPGLTAADLEDLRRRGFKHTAQPSRQPLISQVNNSLDCVSDATLSKEQVEEEARAAVTRLHTIFNGEKQHKLANGASSPVILTHYPPPKEPSRITWNNTLAEIPDSMYSPNAFPTCPRSILQKREDDKPFPFRDDSPSPIVVTRKRHLSCLHHSPENRCLDLTSDRLL</sequence>
<dbReference type="OrthoDB" id="6137713at2759"/>
<name>A0A2T7PBW5_POMCA</name>
<dbReference type="Proteomes" id="UP000245119">
    <property type="component" value="Linkage Group LG5"/>
</dbReference>
<gene>
    <name evidence="2" type="ORF">C0Q70_10181</name>
</gene>
<dbReference type="EMBL" id="PZQS01000005">
    <property type="protein sequence ID" value="PVD30906.1"/>
    <property type="molecule type" value="Genomic_DNA"/>
</dbReference>
<protein>
    <submittedName>
        <fullName evidence="2">Uncharacterized protein</fullName>
    </submittedName>
</protein>